<comment type="cofactor">
    <cofactor evidence="1">
        <name>heme</name>
        <dbReference type="ChEBI" id="CHEBI:30413"/>
    </cofactor>
</comment>
<name>A0AAN9UTK6_9PEZI</name>
<dbReference type="GO" id="GO:0020037">
    <property type="term" value="F:heme binding"/>
    <property type="evidence" value="ECO:0007669"/>
    <property type="project" value="InterPro"/>
</dbReference>
<keyword evidence="4 6" id="KW-0479">Metal-binding</keyword>
<dbReference type="Pfam" id="PF00067">
    <property type="entry name" value="p450"/>
    <property type="match status" value="1"/>
</dbReference>
<evidence type="ECO:0000256" key="5">
    <source>
        <dbReference type="ARBA" id="ARBA00023004"/>
    </source>
</evidence>
<evidence type="ECO:0000256" key="1">
    <source>
        <dbReference type="ARBA" id="ARBA00001971"/>
    </source>
</evidence>
<dbReference type="GO" id="GO:0005506">
    <property type="term" value="F:iron ion binding"/>
    <property type="evidence" value="ECO:0007669"/>
    <property type="project" value="InterPro"/>
</dbReference>
<evidence type="ECO:0000256" key="6">
    <source>
        <dbReference type="RuleBase" id="RU000461"/>
    </source>
</evidence>
<dbReference type="InterPro" id="IPR001128">
    <property type="entry name" value="Cyt_P450"/>
</dbReference>
<keyword evidence="6" id="KW-0560">Oxidoreductase</keyword>
<keyword evidence="3 6" id="KW-0349">Heme</keyword>
<feature type="region of interest" description="Disordered" evidence="7">
    <location>
        <begin position="273"/>
        <end position="301"/>
    </location>
</feature>
<evidence type="ECO:0000313" key="10">
    <source>
        <dbReference type="Proteomes" id="UP001320420"/>
    </source>
</evidence>
<keyword evidence="6" id="KW-0503">Monooxygenase</keyword>
<evidence type="ECO:0000256" key="4">
    <source>
        <dbReference type="ARBA" id="ARBA00022723"/>
    </source>
</evidence>
<dbReference type="InterPro" id="IPR017972">
    <property type="entry name" value="Cyt_P450_CS"/>
</dbReference>
<evidence type="ECO:0000256" key="7">
    <source>
        <dbReference type="SAM" id="MobiDB-lite"/>
    </source>
</evidence>
<dbReference type="PANTHER" id="PTHR24305:SF166">
    <property type="entry name" value="CYTOCHROME P450 12A4, MITOCHONDRIAL-RELATED"/>
    <property type="match status" value="1"/>
</dbReference>
<keyword evidence="5 6" id="KW-0408">Iron</keyword>
<comment type="similarity">
    <text evidence="2 6">Belongs to the cytochrome P450 family.</text>
</comment>
<dbReference type="InterPro" id="IPR050121">
    <property type="entry name" value="Cytochrome_P450_monoxygenase"/>
</dbReference>
<dbReference type="AlphaFoldDB" id="A0AAN9UTK6"/>
<feature type="transmembrane region" description="Helical" evidence="8">
    <location>
        <begin position="9"/>
        <end position="28"/>
    </location>
</feature>
<dbReference type="EMBL" id="JAKJXP020000031">
    <property type="protein sequence ID" value="KAK7753151.1"/>
    <property type="molecule type" value="Genomic_DNA"/>
</dbReference>
<keyword evidence="8" id="KW-0472">Membrane</keyword>
<feature type="compositionally biased region" description="Low complexity" evidence="7">
    <location>
        <begin position="490"/>
        <end position="502"/>
    </location>
</feature>
<evidence type="ECO:0000256" key="3">
    <source>
        <dbReference type="ARBA" id="ARBA00022617"/>
    </source>
</evidence>
<dbReference type="Gene3D" id="1.10.630.10">
    <property type="entry name" value="Cytochrome P450"/>
    <property type="match status" value="1"/>
</dbReference>
<protein>
    <recommendedName>
        <fullName evidence="11">Cytochrome P450</fullName>
    </recommendedName>
</protein>
<gene>
    <name evidence="9" type="ORF">SLS62_004884</name>
</gene>
<feature type="region of interest" description="Disordered" evidence="7">
    <location>
        <begin position="489"/>
        <end position="513"/>
    </location>
</feature>
<comment type="caution">
    <text evidence="9">The sequence shown here is derived from an EMBL/GenBank/DDBJ whole genome shotgun (WGS) entry which is preliminary data.</text>
</comment>
<keyword evidence="8" id="KW-0812">Transmembrane</keyword>
<sequence length="588" mass="64078">MDSTDTSQIYVTLGLLLATALFYKYVFYPSVVSPLCRIPQAHWSCSISPIWILWARYNSRENRTLFEAHRDHGPIVRIGPSELSVNSVDAVKTIYQGGFDKHQWYSVFENYGVPNVFSAASARHHSIRKRMVSHVYSKSHIGASASLAAQADRVLNGRLLRALAASTAPRQEPHGLDVHSLFGAAAMDFITAYCFGAARSTNFLAAAAYRAHWQALYATRKAHGFFEQELPGLSAALRRVLRWGLTPAFVGAANREIEDWCRRMSDATMADLMSEQQPQEEEGAEAGAGGRSRSRRRRAVAANTADDPVVVRALLAGLDKEEEANGAASLIHATALQQRGLAVASETIDHVLAGQETTGVALTYATYHLSRSLDLQRELRAELLSLQPNMKLPRNGADGSGTGAAIPDSRQLDGLPLLHAVVTETVRRYAPAGGPEPRVTPVPSCRIGPYDVPGGVRVSASPYNLHRDEAVFPEPEKWDHTRWLGLPKNGQGATATSAAAAGGDDEEGEGRPGLSDVHRQFWGFSSGGRMCLGSNFAMHVMKLTIAAIYSNYTSHIVDDTGIEPTDAYTGHPTSNSLYLRFERVIDDD</sequence>
<dbReference type="GO" id="GO:0004497">
    <property type="term" value="F:monooxygenase activity"/>
    <property type="evidence" value="ECO:0007669"/>
    <property type="project" value="UniProtKB-KW"/>
</dbReference>
<dbReference type="PROSITE" id="PS00086">
    <property type="entry name" value="CYTOCHROME_P450"/>
    <property type="match status" value="1"/>
</dbReference>
<dbReference type="CDD" id="cd11059">
    <property type="entry name" value="CYP_fungal"/>
    <property type="match status" value="1"/>
</dbReference>
<keyword evidence="10" id="KW-1185">Reference proteome</keyword>
<dbReference type="PRINTS" id="PR00385">
    <property type="entry name" value="P450"/>
</dbReference>
<evidence type="ECO:0000313" key="9">
    <source>
        <dbReference type="EMBL" id="KAK7753151.1"/>
    </source>
</evidence>
<accession>A0AAN9UTK6</accession>
<dbReference type="InterPro" id="IPR036396">
    <property type="entry name" value="Cyt_P450_sf"/>
</dbReference>
<organism evidence="9 10">
    <name type="scientific">Diatrype stigma</name>
    <dbReference type="NCBI Taxonomy" id="117547"/>
    <lineage>
        <taxon>Eukaryota</taxon>
        <taxon>Fungi</taxon>
        <taxon>Dikarya</taxon>
        <taxon>Ascomycota</taxon>
        <taxon>Pezizomycotina</taxon>
        <taxon>Sordariomycetes</taxon>
        <taxon>Xylariomycetidae</taxon>
        <taxon>Xylariales</taxon>
        <taxon>Diatrypaceae</taxon>
        <taxon>Diatrype</taxon>
    </lineage>
</organism>
<proteinExistence type="inferred from homology"/>
<dbReference type="GO" id="GO:0016705">
    <property type="term" value="F:oxidoreductase activity, acting on paired donors, with incorporation or reduction of molecular oxygen"/>
    <property type="evidence" value="ECO:0007669"/>
    <property type="project" value="InterPro"/>
</dbReference>
<evidence type="ECO:0000256" key="2">
    <source>
        <dbReference type="ARBA" id="ARBA00010617"/>
    </source>
</evidence>
<dbReference type="Proteomes" id="UP001320420">
    <property type="component" value="Unassembled WGS sequence"/>
</dbReference>
<evidence type="ECO:0008006" key="11">
    <source>
        <dbReference type="Google" id="ProtNLM"/>
    </source>
</evidence>
<keyword evidence="8" id="KW-1133">Transmembrane helix</keyword>
<dbReference type="PANTHER" id="PTHR24305">
    <property type="entry name" value="CYTOCHROME P450"/>
    <property type="match status" value="1"/>
</dbReference>
<evidence type="ECO:0000256" key="8">
    <source>
        <dbReference type="SAM" id="Phobius"/>
    </source>
</evidence>
<dbReference type="SUPFAM" id="SSF48264">
    <property type="entry name" value="Cytochrome P450"/>
    <property type="match status" value="1"/>
</dbReference>
<reference evidence="9 10" key="1">
    <citation type="submission" date="2024-02" db="EMBL/GenBank/DDBJ databases">
        <title>De novo assembly and annotation of 12 fungi associated with fruit tree decline syndrome in Ontario, Canada.</title>
        <authorList>
            <person name="Sulman M."/>
            <person name="Ellouze W."/>
            <person name="Ilyukhin E."/>
        </authorList>
    </citation>
    <scope>NUCLEOTIDE SEQUENCE [LARGE SCALE GENOMIC DNA]</scope>
    <source>
        <strain evidence="9 10">M11/M66-122</strain>
    </source>
</reference>